<dbReference type="SMART" id="SM00382">
    <property type="entry name" value="AAA"/>
    <property type="match status" value="1"/>
</dbReference>
<dbReference type="GO" id="GO:0015408">
    <property type="term" value="F:ABC-type ferric iron transporter activity"/>
    <property type="evidence" value="ECO:0007669"/>
    <property type="project" value="InterPro"/>
</dbReference>
<dbReference type="STRING" id="1122156.SAMN02745117_00051"/>
<dbReference type="InterPro" id="IPR050093">
    <property type="entry name" value="ABC_SmlMolc_Importer"/>
</dbReference>
<evidence type="ECO:0000256" key="3">
    <source>
        <dbReference type="ARBA" id="ARBA00022496"/>
    </source>
</evidence>
<sequence>MPETPTPALLHLMNASKCYGSNRAAWNASLRVARGEILVLLGPSGSGKSTILKLIAGLEDLDDGQVWLNGQNIGHLPPEQRGIGMVFQDYALFSHMTALQNVMFALHRQPRPRRPKMALEHLAMLGMADFAQRYPHQLSGGQQQRVAVARTFASAPQLILLDEPFSSIDESMRAHARQEIRAILRQSGLGVVMVTHDCTEALSFADTICVMNQGTIIQTATPQDIYLHPANAFVASFIAPTNLLPAHIHNGHAHCILGTYPVAAQNRDTEQAWLSIRPESLSMEAASSTQAGPQGIVESTEFRGDCQFHTVRIGAQTCTVRSAIGPSFQPGDRVQVRPCSPESLVVLARQ</sequence>
<evidence type="ECO:0000256" key="5">
    <source>
        <dbReference type="ARBA" id="ARBA00022741"/>
    </source>
</evidence>
<keyword evidence="3" id="KW-0410">Iron transport</keyword>
<evidence type="ECO:0000313" key="13">
    <source>
        <dbReference type="Proteomes" id="UP000184327"/>
    </source>
</evidence>
<keyword evidence="2" id="KW-1003">Cell membrane</keyword>
<dbReference type="InterPro" id="IPR003439">
    <property type="entry name" value="ABC_transporter-like_ATP-bd"/>
</dbReference>
<reference evidence="12 13" key="1">
    <citation type="submission" date="2016-11" db="EMBL/GenBank/DDBJ databases">
        <authorList>
            <person name="Jaros S."/>
            <person name="Januszkiewicz K."/>
            <person name="Wedrychowicz H."/>
        </authorList>
    </citation>
    <scope>NUCLEOTIDE SEQUENCE [LARGE SCALE GENOMIC DNA]</scope>
    <source>
        <strain evidence="12 13">DSM 16112</strain>
    </source>
</reference>
<dbReference type="CDD" id="cd03259">
    <property type="entry name" value="ABC_Carb_Solutes_like"/>
    <property type="match status" value="1"/>
</dbReference>
<evidence type="ECO:0000256" key="10">
    <source>
        <dbReference type="ARBA" id="ARBA00023136"/>
    </source>
</evidence>
<proteinExistence type="predicted"/>
<name>A0A1M4SAG5_9BURK</name>
<dbReference type="PANTHER" id="PTHR42781:SF5">
    <property type="entry name" value="PUTRESCINE TRANSPORT ATP-BINDING PROTEIN POTG"/>
    <property type="match status" value="1"/>
</dbReference>
<dbReference type="InterPro" id="IPR008995">
    <property type="entry name" value="Mo/tungstate-bd_C_term_dom"/>
</dbReference>
<dbReference type="Gene3D" id="2.40.50.100">
    <property type="match status" value="1"/>
</dbReference>
<evidence type="ECO:0000259" key="11">
    <source>
        <dbReference type="PROSITE" id="PS50893"/>
    </source>
</evidence>
<dbReference type="AlphaFoldDB" id="A0A1M4SAG5"/>
<keyword evidence="9" id="KW-0406">Ion transport</keyword>
<evidence type="ECO:0000256" key="4">
    <source>
        <dbReference type="ARBA" id="ARBA00022519"/>
    </source>
</evidence>
<dbReference type="SUPFAM" id="SSF50331">
    <property type="entry name" value="MOP-like"/>
    <property type="match status" value="1"/>
</dbReference>
<keyword evidence="1" id="KW-0813">Transport</keyword>
<keyword evidence="8" id="KW-0408">Iron</keyword>
<feature type="domain" description="ABC transporter" evidence="11">
    <location>
        <begin position="10"/>
        <end position="238"/>
    </location>
</feature>
<dbReference type="InterPro" id="IPR017871">
    <property type="entry name" value="ABC_transporter-like_CS"/>
</dbReference>
<dbReference type="SUPFAM" id="SSF52540">
    <property type="entry name" value="P-loop containing nucleoside triphosphate hydrolases"/>
    <property type="match status" value="1"/>
</dbReference>
<dbReference type="InterPro" id="IPR015853">
    <property type="entry name" value="ABC_transpr_FbpC"/>
</dbReference>
<dbReference type="Proteomes" id="UP000184327">
    <property type="component" value="Unassembled WGS sequence"/>
</dbReference>
<evidence type="ECO:0000256" key="6">
    <source>
        <dbReference type="ARBA" id="ARBA00022840"/>
    </source>
</evidence>
<evidence type="ECO:0000256" key="7">
    <source>
        <dbReference type="ARBA" id="ARBA00022967"/>
    </source>
</evidence>
<dbReference type="InterPro" id="IPR027417">
    <property type="entry name" value="P-loop_NTPase"/>
</dbReference>
<keyword evidence="6 12" id="KW-0067">ATP-binding</keyword>
<dbReference type="PROSITE" id="PS00211">
    <property type="entry name" value="ABC_TRANSPORTER_1"/>
    <property type="match status" value="1"/>
</dbReference>
<dbReference type="GO" id="GO:0005524">
    <property type="term" value="F:ATP binding"/>
    <property type="evidence" value="ECO:0007669"/>
    <property type="project" value="UniProtKB-KW"/>
</dbReference>
<evidence type="ECO:0000256" key="9">
    <source>
        <dbReference type="ARBA" id="ARBA00023065"/>
    </source>
</evidence>
<dbReference type="InterPro" id="IPR003593">
    <property type="entry name" value="AAA+_ATPase"/>
</dbReference>
<evidence type="ECO:0000313" key="12">
    <source>
        <dbReference type="EMBL" id="SHE29047.1"/>
    </source>
</evidence>
<dbReference type="Gene3D" id="3.40.50.300">
    <property type="entry name" value="P-loop containing nucleotide triphosphate hydrolases"/>
    <property type="match status" value="1"/>
</dbReference>
<dbReference type="PANTHER" id="PTHR42781">
    <property type="entry name" value="SPERMIDINE/PUTRESCINE IMPORT ATP-BINDING PROTEIN POTA"/>
    <property type="match status" value="1"/>
</dbReference>
<accession>A0A1M4SAG5</accession>
<keyword evidence="13" id="KW-1185">Reference proteome</keyword>
<dbReference type="GO" id="GO:0043190">
    <property type="term" value="C:ATP-binding cassette (ABC) transporter complex"/>
    <property type="evidence" value="ECO:0007669"/>
    <property type="project" value="InterPro"/>
</dbReference>
<evidence type="ECO:0000256" key="2">
    <source>
        <dbReference type="ARBA" id="ARBA00022475"/>
    </source>
</evidence>
<dbReference type="InterPro" id="IPR013611">
    <property type="entry name" value="Transp-assoc_OB_typ2"/>
</dbReference>
<dbReference type="Pfam" id="PF00005">
    <property type="entry name" value="ABC_tran"/>
    <property type="match status" value="1"/>
</dbReference>
<keyword evidence="7" id="KW-1278">Translocase</keyword>
<keyword evidence="4" id="KW-0997">Cell inner membrane</keyword>
<dbReference type="EMBL" id="FQUZ01000001">
    <property type="protein sequence ID" value="SHE29047.1"/>
    <property type="molecule type" value="Genomic_DNA"/>
</dbReference>
<dbReference type="Pfam" id="PF08402">
    <property type="entry name" value="TOBE_2"/>
    <property type="match status" value="1"/>
</dbReference>
<keyword evidence="5" id="KW-0547">Nucleotide-binding</keyword>
<keyword evidence="10" id="KW-0472">Membrane</keyword>
<dbReference type="RefSeq" id="WP_073353247.1">
    <property type="nucleotide sequence ID" value="NZ_FQUZ01000001.1"/>
</dbReference>
<dbReference type="GO" id="GO:0015697">
    <property type="term" value="P:quaternary ammonium group transport"/>
    <property type="evidence" value="ECO:0007669"/>
    <property type="project" value="UniProtKB-ARBA"/>
</dbReference>
<gene>
    <name evidence="12" type="ORF">SAMN02745117_00051</name>
</gene>
<dbReference type="PROSITE" id="PS50893">
    <property type="entry name" value="ABC_TRANSPORTER_2"/>
    <property type="match status" value="1"/>
</dbReference>
<dbReference type="OrthoDB" id="5298774at2"/>
<dbReference type="FunFam" id="3.40.50.300:FF:000425">
    <property type="entry name" value="Probable ABC transporter, ATP-binding subunit"/>
    <property type="match status" value="1"/>
</dbReference>
<organism evidence="12 13">
    <name type="scientific">Lampropedia hyalina DSM 16112</name>
    <dbReference type="NCBI Taxonomy" id="1122156"/>
    <lineage>
        <taxon>Bacteria</taxon>
        <taxon>Pseudomonadati</taxon>
        <taxon>Pseudomonadota</taxon>
        <taxon>Betaproteobacteria</taxon>
        <taxon>Burkholderiales</taxon>
        <taxon>Comamonadaceae</taxon>
        <taxon>Lampropedia</taxon>
    </lineage>
</organism>
<evidence type="ECO:0000256" key="8">
    <source>
        <dbReference type="ARBA" id="ARBA00023004"/>
    </source>
</evidence>
<protein>
    <submittedName>
        <fullName evidence="12">Iron(III) transport system ATP-binding protein</fullName>
    </submittedName>
</protein>
<dbReference type="GO" id="GO:0016887">
    <property type="term" value="F:ATP hydrolysis activity"/>
    <property type="evidence" value="ECO:0007669"/>
    <property type="project" value="InterPro"/>
</dbReference>
<evidence type="ECO:0000256" key="1">
    <source>
        <dbReference type="ARBA" id="ARBA00022448"/>
    </source>
</evidence>